<proteinExistence type="inferred from homology"/>
<evidence type="ECO:0000256" key="2">
    <source>
        <dbReference type="ARBA" id="ARBA00023239"/>
    </source>
</evidence>
<dbReference type="Gene3D" id="1.10.12.10">
    <property type="entry name" value="Lyase 2-enoyl-coa Hydratase, Chain A, domain 2"/>
    <property type="match status" value="1"/>
</dbReference>
<evidence type="ECO:0000313" key="3">
    <source>
        <dbReference type="EMBL" id="SIT34945.1"/>
    </source>
</evidence>
<comment type="caution">
    <text evidence="3">The sequence shown here is derived from an EMBL/GenBank/DDBJ whole genome shotgun (WGS) entry which is preliminary data.</text>
</comment>
<dbReference type="CDD" id="cd06558">
    <property type="entry name" value="crotonase-like"/>
    <property type="match status" value="1"/>
</dbReference>
<dbReference type="PANTHER" id="PTHR11941">
    <property type="entry name" value="ENOYL-COA HYDRATASE-RELATED"/>
    <property type="match status" value="1"/>
</dbReference>
<dbReference type="Proteomes" id="UP000195569">
    <property type="component" value="Unassembled WGS sequence"/>
</dbReference>
<dbReference type="OrthoDB" id="9775794at2"/>
<keyword evidence="4" id="KW-1185">Reference proteome</keyword>
<dbReference type="AlphaFoldDB" id="A0A1N7RIN3"/>
<dbReference type="SUPFAM" id="SSF52096">
    <property type="entry name" value="ClpP/crotonase"/>
    <property type="match status" value="1"/>
</dbReference>
<dbReference type="GO" id="GO:0043956">
    <property type="term" value="F:3-hydroxypropionyl-CoA dehydratase activity"/>
    <property type="evidence" value="ECO:0007669"/>
    <property type="project" value="UniProtKB-EC"/>
</dbReference>
<dbReference type="PANTHER" id="PTHR11941:SF54">
    <property type="entry name" value="ENOYL-COA HYDRATASE, MITOCHONDRIAL"/>
    <property type="match status" value="1"/>
</dbReference>
<gene>
    <name evidence="3" type="ORF">BN2476_10018</name>
</gene>
<dbReference type="GO" id="GO:0006635">
    <property type="term" value="P:fatty acid beta-oxidation"/>
    <property type="evidence" value="ECO:0007669"/>
    <property type="project" value="TreeGrafter"/>
</dbReference>
<protein>
    <submittedName>
        <fullName evidence="3">3-hydroxypropionyl-coenzyme A dehydratase</fullName>
        <ecNumber evidence="3">4.2.1.116</ecNumber>
    </submittedName>
</protein>
<keyword evidence="2 3" id="KW-0456">Lyase</keyword>
<dbReference type="RefSeq" id="WP_087732127.1">
    <property type="nucleotide sequence ID" value="NZ_CYGY02000001.1"/>
</dbReference>
<dbReference type="EC" id="4.2.1.116" evidence="3"/>
<dbReference type="EMBL" id="CYGY02000001">
    <property type="protein sequence ID" value="SIT34945.1"/>
    <property type="molecule type" value="Genomic_DNA"/>
</dbReference>
<accession>A0A1N7RIN3</accession>
<dbReference type="InterPro" id="IPR014748">
    <property type="entry name" value="Enoyl-CoA_hydra_C"/>
</dbReference>
<dbReference type="Gene3D" id="3.90.226.10">
    <property type="entry name" value="2-enoyl-CoA Hydratase, Chain A, domain 1"/>
    <property type="match status" value="1"/>
</dbReference>
<comment type="similarity">
    <text evidence="1">Belongs to the enoyl-CoA hydratase/isomerase family.</text>
</comment>
<evidence type="ECO:0000256" key="1">
    <source>
        <dbReference type="ARBA" id="ARBA00005254"/>
    </source>
</evidence>
<dbReference type="InterPro" id="IPR029045">
    <property type="entry name" value="ClpP/crotonase-like_dom_sf"/>
</dbReference>
<reference evidence="3" key="1">
    <citation type="submission" date="2016-12" db="EMBL/GenBank/DDBJ databases">
        <authorList>
            <person name="Moulin L."/>
        </authorList>
    </citation>
    <scope>NUCLEOTIDE SEQUENCE [LARGE SCALE GENOMIC DNA]</scope>
    <source>
        <strain evidence="3">STM 7183</strain>
    </source>
</reference>
<dbReference type="Pfam" id="PF00378">
    <property type="entry name" value="ECH_1"/>
    <property type="match status" value="1"/>
</dbReference>
<name>A0A1N7RIN3_9BURK</name>
<evidence type="ECO:0000313" key="4">
    <source>
        <dbReference type="Proteomes" id="UP000195569"/>
    </source>
</evidence>
<organism evidence="3 4">
    <name type="scientific">Paraburkholderia piptadeniae</name>
    <dbReference type="NCBI Taxonomy" id="1701573"/>
    <lineage>
        <taxon>Bacteria</taxon>
        <taxon>Pseudomonadati</taxon>
        <taxon>Pseudomonadota</taxon>
        <taxon>Betaproteobacteria</taxon>
        <taxon>Burkholderiales</taxon>
        <taxon>Burkholderiaceae</taxon>
        <taxon>Paraburkholderia</taxon>
    </lineage>
</organism>
<dbReference type="InterPro" id="IPR001753">
    <property type="entry name" value="Enoyl-CoA_hydra/iso"/>
</dbReference>
<sequence length="258" mass="27936">MTEPKIRVSREGAVYVIELNRAEALNALTSEMFDGLEKALDDASHSDARAILICSSIQKAFSVGTDLNEIARLSPDQMDARNAKAQRILGTLRTHGLLTFAHVCGYALGGGLELALSCSVRLLSPQASLGLPEIKLGVVPTYGGIHTLSELVREDVALDMLTSGRSLDANESMRAGLGTRQMRCAERSEAFEVLGEFTRHSLAAQELVRKALTSARRTPPGEPCADEIDAIRVAVRLRDFGEGVAAFLEKRQAAFRDK</sequence>